<gene>
    <name evidence="3" type="ORF">LZ495_26585</name>
</gene>
<proteinExistence type="predicted"/>
<reference evidence="3" key="1">
    <citation type="submission" date="2022-01" db="EMBL/GenBank/DDBJ databases">
        <title>Genome-Based Taxonomic Classification of the Phylum Actinobacteria.</title>
        <authorList>
            <person name="Gao Y."/>
        </authorList>
    </citation>
    <scope>NUCLEOTIDE SEQUENCE</scope>
    <source>
        <strain evidence="3">KLBMP 8922</strain>
    </source>
</reference>
<keyword evidence="1" id="KW-0812">Transmembrane</keyword>
<dbReference type="AlphaFoldDB" id="A0AA41U4F6"/>
<evidence type="ECO:0000259" key="2">
    <source>
        <dbReference type="Pfam" id="PF13845"/>
    </source>
</evidence>
<sequence>MAAPAPVSVRPWWRRTPVVLGIATAAIAGVVVAVVVAMSGSSSGDELEDMRKVTAVPRFDAGDCFDFLRGPQGGPDMPRGKVPCDGPHDAEVVAILTPPTGDTYPGSAALGTLAREQCPARAAAYLGEGSPAAAKLSLRFYNPSEAAWLMDGDRNVTCFVTDPAGPMTGSLR</sequence>
<keyword evidence="1" id="KW-0472">Membrane</keyword>
<organism evidence="3 4">
    <name type="scientific">Yinghuangia soli</name>
    <dbReference type="NCBI Taxonomy" id="2908204"/>
    <lineage>
        <taxon>Bacteria</taxon>
        <taxon>Bacillati</taxon>
        <taxon>Actinomycetota</taxon>
        <taxon>Actinomycetes</taxon>
        <taxon>Kitasatosporales</taxon>
        <taxon>Streptomycetaceae</taxon>
        <taxon>Yinghuangia</taxon>
    </lineage>
</organism>
<evidence type="ECO:0000313" key="4">
    <source>
        <dbReference type="Proteomes" id="UP001165378"/>
    </source>
</evidence>
<evidence type="ECO:0000256" key="1">
    <source>
        <dbReference type="SAM" id="Phobius"/>
    </source>
</evidence>
<evidence type="ECO:0000313" key="3">
    <source>
        <dbReference type="EMBL" id="MCF2530762.1"/>
    </source>
</evidence>
<dbReference type="RefSeq" id="WP_235055422.1">
    <property type="nucleotide sequence ID" value="NZ_JAKFHA010000018.1"/>
</dbReference>
<name>A0AA41U4F6_9ACTN</name>
<dbReference type="Pfam" id="PF13845">
    <property type="entry name" value="Septum_form"/>
    <property type="match status" value="1"/>
</dbReference>
<dbReference type="Proteomes" id="UP001165378">
    <property type="component" value="Unassembled WGS sequence"/>
</dbReference>
<feature type="transmembrane region" description="Helical" evidence="1">
    <location>
        <begin position="18"/>
        <end position="41"/>
    </location>
</feature>
<keyword evidence="4" id="KW-1185">Reference proteome</keyword>
<comment type="caution">
    <text evidence="3">The sequence shown here is derived from an EMBL/GenBank/DDBJ whole genome shotgun (WGS) entry which is preliminary data.</text>
</comment>
<feature type="domain" description="Septum formation-related" evidence="2">
    <location>
        <begin position="62"/>
        <end position="161"/>
    </location>
</feature>
<dbReference type="InterPro" id="IPR026004">
    <property type="entry name" value="Septum_form"/>
</dbReference>
<keyword evidence="1" id="KW-1133">Transmembrane helix</keyword>
<accession>A0AA41U4F6</accession>
<dbReference type="EMBL" id="JAKFHA010000018">
    <property type="protein sequence ID" value="MCF2530762.1"/>
    <property type="molecule type" value="Genomic_DNA"/>
</dbReference>
<protein>
    <submittedName>
        <fullName evidence="3">Septum formation family protein</fullName>
    </submittedName>
</protein>